<comment type="caution">
    <text evidence="3">The sequence shown here is derived from an EMBL/GenBank/DDBJ whole genome shotgun (WGS) entry which is preliminary data.</text>
</comment>
<dbReference type="FunCoup" id="A0A286UG01">
    <property type="interactions" value="74"/>
</dbReference>
<feature type="compositionally biased region" description="Polar residues" evidence="1">
    <location>
        <begin position="1"/>
        <end position="30"/>
    </location>
</feature>
<feature type="compositionally biased region" description="Low complexity" evidence="1">
    <location>
        <begin position="577"/>
        <end position="588"/>
    </location>
</feature>
<dbReference type="GO" id="GO:0031625">
    <property type="term" value="F:ubiquitin protein ligase binding"/>
    <property type="evidence" value="ECO:0007669"/>
    <property type="project" value="TreeGrafter"/>
</dbReference>
<dbReference type="Gene3D" id="2.60.40.640">
    <property type="match status" value="1"/>
</dbReference>
<dbReference type="InterPro" id="IPR011022">
    <property type="entry name" value="Arrestin_C-like"/>
</dbReference>
<dbReference type="InterPro" id="IPR014756">
    <property type="entry name" value="Ig_E-set"/>
</dbReference>
<feature type="region of interest" description="Disordered" evidence="1">
    <location>
        <begin position="545"/>
        <end position="664"/>
    </location>
</feature>
<dbReference type="EMBL" id="NBII01000005">
    <property type="protein sequence ID" value="PAV18523.1"/>
    <property type="molecule type" value="Genomic_DNA"/>
</dbReference>
<dbReference type="Pfam" id="PF00339">
    <property type="entry name" value="Arrestin_N"/>
    <property type="match status" value="1"/>
</dbReference>
<dbReference type="AlphaFoldDB" id="A0A286UG01"/>
<accession>A0A286UG01</accession>
<dbReference type="InterPro" id="IPR050357">
    <property type="entry name" value="Arrestin_domain-protein"/>
</dbReference>
<feature type="compositionally biased region" description="Basic residues" evidence="1">
    <location>
        <begin position="614"/>
        <end position="624"/>
    </location>
</feature>
<dbReference type="InterPro" id="IPR011021">
    <property type="entry name" value="Arrestin-like_N"/>
</dbReference>
<organism evidence="3 4">
    <name type="scientific">Pyrrhoderma noxium</name>
    <dbReference type="NCBI Taxonomy" id="2282107"/>
    <lineage>
        <taxon>Eukaryota</taxon>
        <taxon>Fungi</taxon>
        <taxon>Dikarya</taxon>
        <taxon>Basidiomycota</taxon>
        <taxon>Agaricomycotina</taxon>
        <taxon>Agaricomycetes</taxon>
        <taxon>Hymenochaetales</taxon>
        <taxon>Hymenochaetaceae</taxon>
        <taxon>Pyrrhoderma</taxon>
    </lineage>
</organism>
<sequence length="880" mass="93859">MPHSTRGGNLTMTAAHQSTATLSSPQMSPTSRDEEHLASALHAALHSLSRTGEYDSAARSSIDSHSPLSGTTREKPHTSLDITVANDQLYLRGTGVDVEPTLLTGNVVLHLTEPTSIKQIILVFRGKARVPANPHDPHVLNNSPNQYIVCSHDWTFLEGEKKHNHTLKAGRHLFPFELRLGGSLPSSIATYVNGGASISYKLRATAIRSGFSTNLTAILPITIIRTFAPESLEYQQTLEIENTWPDKVMYALMIPHKAWAAGDEVTALVKFAPLQKGVRVLTITTHLCETTKTLARGGHIEKTRNVVTRKHEIINGRAVSVEDQQRKRLHNALRETLGQNVVTSGASSPGYMSGASAFVSGTSTPVVETGLALSRFETNNSSGSGSSASSGDQQQQPPEITENDDSEVTTTLSIPLPPSLTPSHSLDPIIVSYRIRWSVLLGNLDGHTSELRCSLPIHILDYTLLDEARTATRATRRLLFGGEDAPRDPEEEDAQLPSYPSHVRDRVALDVSSVPDMAAMSSGSVTPAVEQALGDFPGFSVPSSGGVQSVYESSPISMGSPVQQLQQLQQPFSRMGTTPPETSSAESSRPNTRPSSRHGRDGSSGWGPFSLSRRNSRSRLHSRANSRAASPERGAGGGNVEGSSQQQIHHGHSMSGSSTPGVARADDTHIHTAHAASRHQHGLFSVMMKPLSTFSSPWHSASHANALAQHFQNTYSRPPASSHGGSFGGGIVSSVSSGDLRGLLGNQQQGGGLYGSGHSLGHGSLGNSFGFSSVATPFENQTPVLNTSASTSAVPDYFTAAHGSTSVPPLESLRGLPTYEDSEAQVAENRQGQSQALPVSTTPGSGAGGQDMREAEPQRSFSDSDLVSLFNRAREGPRVR</sequence>
<feature type="region of interest" description="Disordered" evidence="1">
    <location>
        <begin position="376"/>
        <end position="419"/>
    </location>
</feature>
<feature type="compositionally biased region" description="Polar residues" evidence="1">
    <location>
        <begin position="828"/>
        <end position="844"/>
    </location>
</feature>
<feature type="compositionally biased region" description="Polar residues" evidence="1">
    <location>
        <begin position="641"/>
        <end position="660"/>
    </location>
</feature>
<gene>
    <name evidence="3" type="ORF">PNOK_0536500</name>
</gene>
<evidence type="ECO:0000313" key="3">
    <source>
        <dbReference type="EMBL" id="PAV18523.1"/>
    </source>
</evidence>
<feature type="compositionally biased region" description="Low complexity" evidence="1">
    <location>
        <begin position="381"/>
        <end position="396"/>
    </location>
</feature>
<feature type="domain" description="Arrestin C-terminal-like" evidence="2">
    <location>
        <begin position="244"/>
        <end position="464"/>
    </location>
</feature>
<feature type="region of interest" description="Disordered" evidence="1">
    <location>
        <begin position="823"/>
        <end position="880"/>
    </location>
</feature>
<evidence type="ECO:0000313" key="4">
    <source>
        <dbReference type="Proteomes" id="UP000217199"/>
    </source>
</evidence>
<proteinExistence type="predicted"/>
<reference evidence="3 4" key="1">
    <citation type="journal article" date="2017" name="Mol. Ecol.">
        <title>Comparative and population genomic landscape of Phellinus noxius: A hypervariable fungus causing root rot in trees.</title>
        <authorList>
            <person name="Chung C.L."/>
            <person name="Lee T.J."/>
            <person name="Akiba M."/>
            <person name="Lee H.H."/>
            <person name="Kuo T.H."/>
            <person name="Liu D."/>
            <person name="Ke H.M."/>
            <person name="Yokoi T."/>
            <person name="Roa M.B."/>
            <person name="Lu M.J."/>
            <person name="Chang Y.Y."/>
            <person name="Ann P.J."/>
            <person name="Tsai J.N."/>
            <person name="Chen C.Y."/>
            <person name="Tzean S.S."/>
            <person name="Ota Y."/>
            <person name="Hattori T."/>
            <person name="Sahashi N."/>
            <person name="Liou R.F."/>
            <person name="Kikuchi T."/>
            <person name="Tsai I.J."/>
        </authorList>
    </citation>
    <scope>NUCLEOTIDE SEQUENCE [LARGE SCALE GENOMIC DNA]</scope>
    <source>
        <strain evidence="3 4">FFPRI411160</strain>
    </source>
</reference>
<evidence type="ECO:0000256" key="1">
    <source>
        <dbReference type="SAM" id="MobiDB-lite"/>
    </source>
</evidence>
<protein>
    <submittedName>
        <fullName evidence="3">Arrestin domain-containing</fullName>
    </submittedName>
</protein>
<dbReference type="InterPro" id="IPR014752">
    <property type="entry name" value="Arrestin-like_C"/>
</dbReference>
<evidence type="ECO:0000259" key="2">
    <source>
        <dbReference type="SMART" id="SM01017"/>
    </source>
</evidence>
<feature type="region of interest" description="Disordered" evidence="1">
    <location>
        <begin position="1"/>
        <end position="37"/>
    </location>
</feature>
<dbReference type="GO" id="GO:0005886">
    <property type="term" value="C:plasma membrane"/>
    <property type="evidence" value="ECO:0007669"/>
    <property type="project" value="TreeGrafter"/>
</dbReference>
<keyword evidence="4" id="KW-1185">Reference proteome</keyword>
<name>A0A286UG01_9AGAM</name>
<dbReference type="GO" id="GO:0070086">
    <property type="term" value="P:ubiquitin-dependent endocytosis"/>
    <property type="evidence" value="ECO:0007669"/>
    <property type="project" value="TreeGrafter"/>
</dbReference>
<dbReference type="PANTHER" id="PTHR11188:SF17">
    <property type="entry name" value="FI21816P1"/>
    <property type="match status" value="1"/>
</dbReference>
<feature type="region of interest" description="Disordered" evidence="1">
    <location>
        <begin position="56"/>
        <end position="75"/>
    </location>
</feature>
<dbReference type="SUPFAM" id="SSF81296">
    <property type="entry name" value="E set domains"/>
    <property type="match status" value="1"/>
</dbReference>
<dbReference type="SMART" id="SM01017">
    <property type="entry name" value="Arrestin_C"/>
    <property type="match status" value="1"/>
</dbReference>
<dbReference type="GO" id="GO:0005829">
    <property type="term" value="C:cytosol"/>
    <property type="evidence" value="ECO:0007669"/>
    <property type="project" value="TreeGrafter"/>
</dbReference>
<dbReference type="InParanoid" id="A0A286UG01"/>
<dbReference type="Proteomes" id="UP000217199">
    <property type="component" value="Unassembled WGS sequence"/>
</dbReference>
<dbReference type="Pfam" id="PF02752">
    <property type="entry name" value="Arrestin_C"/>
    <property type="match status" value="1"/>
</dbReference>
<dbReference type="OrthoDB" id="2333384at2759"/>
<dbReference type="STRING" id="2282107.A0A286UG01"/>
<feature type="compositionally biased region" description="Polar residues" evidence="1">
    <location>
        <begin position="545"/>
        <end position="562"/>
    </location>
</feature>
<feature type="compositionally biased region" description="Polar residues" evidence="1">
    <location>
        <begin position="58"/>
        <end position="71"/>
    </location>
</feature>
<dbReference type="PANTHER" id="PTHR11188">
    <property type="entry name" value="ARRESTIN DOMAIN CONTAINING PROTEIN"/>
    <property type="match status" value="1"/>
</dbReference>
<dbReference type="GO" id="GO:0030674">
    <property type="term" value="F:protein-macromolecule adaptor activity"/>
    <property type="evidence" value="ECO:0007669"/>
    <property type="project" value="TreeGrafter"/>
</dbReference>